<dbReference type="SUPFAM" id="SSF48726">
    <property type="entry name" value="Immunoglobulin"/>
    <property type="match status" value="1"/>
</dbReference>
<dbReference type="Gene3D" id="2.60.40.10">
    <property type="entry name" value="Immunoglobulins"/>
    <property type="match status" value="1"/>
</dbReference>
<evidence type="ECO:0000259" key="2">
    <source>
        <dbReference type="PROSITE" id="PS50835"/>
    </source>
</evidence>
<keyword evidence="1" id="KW-0393">Immunoglobulin domain</keyword>
<dbReference type="OrthoDB" id="6159398at2759"/>
<evidence type="ECO:0000313" key="3">
    <source>
        <dbReference type="EMBL" id="KAG8231170.1"/>
    </source>
</evidence>
<reference evidence="3" key="1">
    <citation type="submission" date="2013-04" db="EMBL/GenBank/DDBJ databases">
        <authorList>
            <person name="Qu J."/>
            <person name="Murali S.C."/>
            <person name="Bandaranaike D."/>
            <person name="Bellair M."/>
            <person name="Blankenburg K."/>
            <person name="Chao H."/>
            <person name="Dinh H."/>
            <person name="Doddapaneni H."/>
            <person name="Downs B."/>
            <person name="Dugan-Rocha S."/>
            <person name="Elkadiri S."/>
            <person name="Gnanaolivu R.D."/>
            <person name="Hernandez B."/>
            <person name="Javaid M."/>
            <person name="Jayaseelan J.C."/>
            <person name="Lee S."/>
            <person name="Li M."/>
            <person name="Ming W."/>
            <person name="Munidasa M."/>
            <person name="Muniz J."/>
            <person name="Nguyen L."/>
            <person name="Ongeri F."/>
            <person name="Osuji N."/>
            <person name="Pu L.-L."/>
            <person name="Puazo M."/>
            <person name="Qu C."/>
            <person name="Quiroz J."/>
            <person name="Raj R."/>
            <person name="Weissenberger G."/>
            <person name="Xin Y."/>
            <person name="Zou X."/>
            <person name="Han Y."/>
            <person name="Richards S."/>
            <person name="Worley K."/>
            <person name="Muzny D."/>
            <person name="Gibbs R."/>
        </authorList>
    </citation>
    <scope>NUCLEOTIDE SEQUENCE</scope>
    <source>
        <strain evidence="3">Sampled in the wild</strain>
    </source>
</reference>
<sequence>MKKQENKRSKTNTQQIWLCSSETGSVLPPTIRSSPANGQVTVRKGGSVTLECKASGNPVPTITWTRKGKILNRGGEKAVRPTILTKTYLKGDDNCRGGRRKKNVGMNEWNV</sequence>
<dbReference type="GO" id="GO:0007411">
    <property type="term" value="P:axon guidance"/>
    <property type="evidence" value="ECO:0007669"/>
    <property type="project" value="TreeGrafter"/>
</dbReference>
<dbReference type="GO" id="GO:0005886">
    <property type="term" value="C:plasma membrane"/>
    <property type="evidence" value="ECO:0007669"/>
    <property type="project" value="TreeGrafter"/>
</dbReference>
<dbReference type="GO" id="GO:0007156">
    <property type="term" value="P:homophilic cell adhesion via plasma membrane adhesion molecules"/>
    <property type="evidence" value="ECO:0007669"/>
    <property type="project" value="TreeGrafter"/>
</dbReference>
<feature type="domain" description="Ig-like" evidence="2">
    <location>
        <begin position="29"/>
        <end position="105"/>
    </location>
</feature>
<comment type="caution">
    <text evidence="3">The sequence shown here is derived from an EMBL/GenBank/DDBJ whole genome shotgun (WGS) entry which is preliminary data.</text>
</comment>
<keyword evidence="4" id="KW-1185">Reference proteome</keyword>
<name>A0A8K0P0H6_LADFU</name>
<proteinExistence type="predicted"/>
<dbReference type="GO" id="GO:0070593">
    <property type="term" value="P:dendrite self-avoidance"/>
    <property type="evidence" value="ECO:0007669"/>
    <property type="project" value="TreeGrafter"/>
</dbReference>
<dbReference type="Pfam" id="PF13927">
    <property type="entry name" value="Ig_3"/>
    <property type="match status" value="1"/>
</dbReference>
<dbReference type="EMBL" id="KZ308539">
    <property type="protein sequence ID" value="KAG8231170.1"/>
    <property type="molecule type" value="Genomic_DNA"/>
</dbReference>
<organism evidence="3 4">
    <name type="scientific">Ladona fulva</name>
    <name type="common">Scarce chaser dragonfly</name>
    <name type="synonym">Libellula fulva</name>
    <dbReference type="NCBI Taxonomy" id="123851"/>
    <lineage>
        <taxon>Eukaryota</taxon>
        <taxon>Metazoa</taxon>
        <taxon>Ecdysozoa</taxon>
        <taxon>Arthropoda</taxon>
        <taxon>Hexapoda</taxon>
        <taxon>Insecta</taxon>
        <taxon>Pterygota</taxon>
        <taxon>Palaeoptera</taxon>
        <taxon>Odonata</taxon>
        <taxon>Epiprocta</taxon>
        <taxon>Anisoptera</taxon>
        <taxon>Libelluloidea</taxon>
        <taxon>Libellulidae</taxon>
        <taxon>Ladona</taxon>
    </lineage>
</organism>
<accession>A0A8K0P0H6</accession>
<evidence type="ECO:0000313" key="4">
    <source>
        <dbReference type="Proteomes" id="UP000792457"/>
    </source>
</evidence>
<evidence type="ECO:0000256" key="1">
    <source>
        <dbReference type="ARBA" id="ARBA00023319"/>
    </source>
</evidence>
<dbReference type="Proteomes" id="UP000792457">
    <property type="component" value="Unassembled WGS sequence"/>
</dbReference>
<dbReference type="GO" id="GO:0030424">
    <property type="term" value="C:axon"/>
    <property type="evidence" value="ECO:0007669"/>
    <property type="project" value="TreeGrafter"/>
</dbReference>
<protein>
    <recommendedName>
        <fullName evidence="2">Ig-like domain-containing protein</fullName>
    </recommendedName>
</protein>
<reference evidence="3" key="2">
    <citation type="submission" date="2017-10" db="EMBL/GenBank/DDBJ databases">
        <title>Ladona fulva Genome sequencing and assembly.</title>
        <authorList>
            <person name="Murali S."/>
            <person name="Richards S."/>
            <person name="Bandaranaike D."/>
            <person name="Bellair M."/>
            <person name="Blankenburg K."/>
            <person name="Chao H."/>
            <person name="Dinh H."/>
            <person name="Doddapaneni H."/>
            <person name="Dugan-Rocha S."/>
            <person name="Elkadiri S."/>
            <person name="Gnanaolivu R."/>
            <person name="Hernandez B."/>
            <person name="Skinner E."/>
            <person name="Javaid M."/>
            <person name="Lee S."/>
            <person name="Li M."/>
            <person name="Ming W."/>
            <person name="Munidasa M."/>
            <person name="Muniz J."/>
            <person name="Nguyen L."/>
            <person name="Hughes D."/>
            <person name="Osuji N."/>
            <person name="Pu L.-L."/>
            <person name="Puazo M."/>
            <person name="Qu C."/>
            <person name="Quiroz J."/>
            <person name="Raj R."/>
            <person name="Weissenberger G."/>
            <person name="Xin Y."/>
            <person name="Zou X."/>
            <person name="Han Y."/>
            <person name="Worley K."/>
            <person name="Muzny D."/>
            <person name="Gibbs R."/>
        </authorList>
    </citation>
    <scope>NUCLEOTIDE SEQUENCE</scope>
    <source>
        <strain evidence="3">Sampled in the wild</strain>
    </source>
</reference>
<dbReference type="AlphaFoldDB" id="A0A8K0P0H6"/>
<dbReference type="InterPro" id="IPR007110">
    <property type="entry name" value="Ig-like_dom"/>
</dbReference>
<dbReference type="PROSITE" id="PS50835">
    <property type="entry name" value="IG_LIKE"/>
    <property type="match status" value="1"/>
</dbReference>
<gene>
    <name evidence="3" type="ORF">J437_LFUL004999</name>
</gene>
<dbReference type="PANTHER" id="PTHR10075:SF100">
    <property type="entry name" value="FASCICLIN-2"/>
    <property type="match status" value="1"/>
</dbReference>
<dbReference type="InterPro" id="IPR013783">
    <property type="entry name" value="Ig-like_fold"/>
</dbReference>
<dbReference type="GO" id="GO:0098632">
    <property type="term" value="F:cell-cell adhesion mediator activity"/>
    <property type="evidence" value="ECO:0007669"/>
    <property type="project" value="TreeGrafter"/>
</dbReference>
<dbReference type="InterPro" id="IPR036179">
    <property type="entry name" value="Ig-like_dom_sf"/>
</dbReference>
<dbReference type="PANTHER" id="PTHR10075">
    <property type="entry name" value="BASIGIN RELATED"/>
    <property type="match status" value="1"/>
</dbReference>